<gene>
    <name evidence="6" type="ORF">MP11Mi_04410</name>
</gene>
<evidence type="ECO:0000256" key="4">
    <source>
        <dbReference type="PROSITE-ProRule" id="PRU00335"/>
    </source>
</evidence>
<evidence type="ECO:0000256" key="1">
    <source>
        <dbReference type="ARBA" id="ARBA00023015"/>
    </source>
</evidence>
<evidence type="ECO:0000256" key="3">
    <source>
        <dbReference type="ARBA" id="ARBA00023163"/>
    </source>
</evidence>
<accession>A0AA97CT84</accession>
<dbReference type="GO" id="GO:0000976">
    <property type="term" value="F:transcription cis-regulatory region binding"/>
    <property type="evidence" value="ECO:0007669"/>
    <property type="project" value="TreeGrafter"/>
</dbReference>
<dbReference type="PANTHER" id="PTHR30055:SF234">
    <property type="entry name" value="HTH-TYPE TRANSCRIPTIONAL REGULATOR BETI"/>
    <property type="match status" value="1"/>
</dbReference>
<keyword evidence="2 4" id="KW-0238">DNA-binding</keyword>
<dbReference type="GO" id="GO:0003700">
    <property type="term" value="F:DNA-binding transcription factor activity"/>
    <property type="evidence" value="ECO:0007669"/>
    <property type="project" value="TreeGrafter"/>
</dbReference>
<reference evidence="6" key="1">
    <citation type="submission" date="2023-06" db="EMBL/GenBank/DDBJ databases">
        <title>Gordonia sp. nov. and Pseudochrobactrum sp. nov., two species isolated from the burying beetle Nicrophorus vespilloides.</title>
        <authorList>
            <person name="Poehlein A."/>
            <person name="Guzman J."/>
            <person name="Daniel R."/>
            <person name="Vilcinskas A."/>
        </authorList>
    </citation>
    <scope>NUCLEOTIDE SEQUENCE</scope>
    <source>
        <strain evidence="6">MP11Mi</strain>
    </source>
</reference>
<dbReference type="Pfam" id="PF00440">
    <property type="entry name" value="TetR_N"/>
    <property type="match status" value="1"/>
</dbReference>
<organism evidence="6">
    <name type="scientific">Gordonia sp. MP11Mi</name>
    <dbReference type="NCBI Taxonomy" id="3022769"/>
    <lineage>
        <taxon>Bacteria</taxon>
        <taxon>Bacillati</taxon>
        <taxon>Actinomycetota</taxon>
        <taxon>Actinomycetes</taxon>
        <taxon>Mycobacteriales</taxon>
        <taxon>Gordoniaceae</taxon>
        <taxon>Gordonia</taxon>
    </lineage>
</organism>
<dbReference type="EMBL" id="CP128986">
    <property type="protein sequence ID" value="WOC11374.1"/>
    <property type="molecule type" value="Genomic_DNA"/>
</dbReference>
<dbReference type="InterPro" id="IPR036271">
    <property type="entry name" value="Tet_transcr_reg_TetR-rel_C_sf"/>
</dbReference>
<dbReference type="InterPro" id="IPR050109">
    <property type="entry name" value="HTH-type_TetR-like_transc_reg"/>
</dbReference>
<dbReference type="PROSITE" id="PS50977">
    <property type="entry name" value="HTH_TETR_2"/>
    <property type="match status" value="1"/>
</dbReference>
<dbReference type="PANTHER" id="PTHR30055">
    <property type="entry name" value="HTH-TYPE TRANSCRIPTIONAL REGULATOR RUTR"/>
    <property type="match status" value="1"/>
</dbReference>
<sequence length="210" mass="22621">MTDPVEPRPRSPRGSGDQLADEIIDATTDLLISLGSAEAVSIRAVAHRVGVTPPSIYRHFDDKEELLDAVCANYFEKFADVMKEASDGVDDLLDRALAQGLAYIRFAIDSAVVYRTAAMRVTEPGKPSKTDEMLLSSAWVYFSDTVEQLMAAGIVPVGDPVATVLKLWATAHGLASLMISKPGLPWGDDMEIAESTLRAVCDGLGQEPVK</sequence>
<dbReference type="RefSeq" id="WP_420040691.1">
    <property type="nucleotide sequence ID" value="NZ_CP128986.1"/>
</dbReference>
<evidence type="ECO:0000256" key="2">
    <source>
        <dbReference type="ARBA" id="ARBA00023125"/>
    </source>
</evidence>
<keyword evidence="3" id="KW-0804">Transcription</keyword>
<name>A0AA97CT84_9ACTN</name>
<protein>
    <recommendedName>
        <fullName evidence="5">HTH tetR-type domain-containing protein</fullName>
    </recommendedName>
</protein>
<dbReference type="Pfam" id="PF13305">
    <property type="entry name" value="TetR_C_33"/>
    <property type="match status" value="1"/>
</dbReference>
<dbReference type="InterPro" id="IPR025996">
    <property type="entry name" value="MT1864/Rv1816-like_C"/>
</dbReference>
<dbReference type="InterPro" id="IPR001647">
    <property type="entry name" value="HTH_TetR"/>
</dbReference>
<feature type="DNA-binding region" description="H-T-H motif" evidence="4">
    <location>
        <begin position="41"/>
        <end position="60"/>
    </location>
</feature>
<keyword evidence="1" id="KW-0805">Transcription regulation</keyword>
<dbReference type="InterPro" id="IPR009057">
    <property type="entry name" value="Homeodomain-like_sf"/>
</dbReference>
<dbReference type="Gene3D" id="1.10.357.10">
    <property type="entry name" value="Tetracycline Repressor, domain 2"/>
    <property type="match status" value="1"/>
</dbReference>
<dbReference type="SUPFAM" id="SSF46689">
    <property type="entry name" value="Homeodomain-like"/>
    <property type="match status" value="1"/>
</dbReference>
<evidence type="ECO:0000259" key="5">
    <source>
        <dbReference type="PROSITE" id="PS50977"/>
    </source>
</evidence>
<feature type="domain" description="HTH tetR-type" evidence="5">
    <location>
        <begin position="17"/>
        <end position="78"/>
    </location>
</feature>
<proteinExistence type="predicted"/>
<evidence type="ECO:0000313" key="6">
    <source>
        <dbReference type="EMBL" id="WOC11374.1"/>
    </source>
</evidence>
<dbReference type="AlphaFoldDB" id="A0AA97CT84"/>
<dbReference type="SUPFAM" id="SSF48498">
    <property type="entry name" value="Tetracyclin repressor-like, C-terminal domain"/>
    <property type="match status" value="1"/>
</dbReference>